<organism evidence="2">
    <name type="scientific">Burkholderia sp. M701</name>
    <dbReference type="NCBI Taxonomy" id="326454"/>
    <lineage>
        <taxon>Bacteria</taxon>
        <taxon>Pseudomonadati</taxon>
        <taxon>Pseudomonadota</taxon>
        <taxon>Betaproteobacteria</taxon>
        <taxon>Burkholderiales</taxon>
        <taxon>Burkholderiaceae</taxon>
        <taxon>Burkholderia</taxon>
    </lineage>
</organism>
<keyword evidence="1" id="KW-1133">Transmembrane helix</keyword>
<keyword evidence="1" id="KW-0812">Transmembrane</keyword>
<dbReference type="EMBL" id="AB853026">
    <property type="protein sequence ID" value="BAO18849.1"/>
    <property type="molecule type" value="Genomic_DNA"/>
</dbReference>
<feature type="transmembrane region" description="Helical" evidence="1">
    <location>
        <begin position="1088"/>
        <end position="1109"/>
    </location>
</feature>
<geneLocation type="plasmid" evidence="2">
    <name>pM7012</name>
</geneLocation>
<accession>V5YNL2</accession>
<reference evidence="2" key="2">
    <citation type="submission" date="2024-06" db="EMBL/GenBank/DDBJ databases">
        <authorList>
            <person name="Sakai Y."/>
            <person name="Fujii T."/>
        </authorList>
    </citation>
    <scope>NUCLEOTIDE SEQUENCE</scope>
    <source>
        <strain evidence="2">M701</strain>
        <plasmid evidence="2">pM7012</plasmid>
    </source>
</reference>
<proteinExistence type="predicted"/>
<dbReference type="AlphaFoldDB" id="V5YNL2"/>
<keyword evidence="2" id="KW-0614">Plasmid</keyword>
<evidence type="ECO:0000313" key="2">
    <source>
        <dbReference type="EMBL" id="BAO18849.1"/>
    </source>
</evidence>
<dbReference type="RefSeq" id="WP_023842392.1">
    <property type="nucleotide sequence ID" value="NC_022995.1"/>
</dbReference>
<evidence type="ECO:0000256" key="1">
    <source>
        <dbReference type="SAM" id="Phobius"/>
    </source>
</evidence>
<protein>
    <submittedName>
        <fullName evidence="2">Uncharacterized protein</fullName>
    </submittedName>
</protein>
<feature type="transmembrane region" description="Helical" evidence="1">
    <location>
        <begin position="1121"/>
        <end position="1142"/>
    </location>
</feature>
<feature type="transmembrane region" description="Helical" evidence="1">
    <location>
        <begin position="1054"/>
        <end position="1076"/>
    </location>
</feature>
<keyword evidence="1" id="KW-0472">Membrane</keyword>
<name>V5YNL2_9BURK</name>
<feature type="transmembrane region" description="Helical" evidence="1">
    <location>
        <begin position="984"/>
        <end position="1003"/>
    </location>
</feature>
<reference evidence="2" key="1">
    <citation type="journal article" date="2014" name="Microbiology">
        <title>A 2,4-dichlorophenoxyacetic acid degradation plasmid pM7012 discloses distribution of an unclassified megaplasmid group across bacterial species.</title>
        <authorList>
            <person name="Sakai Y."/>
            <person name="Ogawa N."/>
            <person name="Shimomura Y."/>
            <person name="Fujii T."/>
        </authorList>
    </citation>
    <scope>NUCLEOTIDE SEQUENCE</scope>
    <source>
        <strain evidence="2">M701</strain>
    </source>
</reference>
<feature type="transmembrane region" description="Helical" evidence="1">
    <location>
        <begin position="938"/>
        <end position="963"/>
    </location>
</feature>
<sequence length="1169" mass="124062">MTTIRLEVSNELMRNYTQADVLKPDRKFRALQADDGASLLFSIGTAGEFFLTKETPGTTHGWRRNDLSSGLPQRDPSVGALCTDFSCALSVNTSGKEAAIHLAVVVNDSNGDHLYLSLSNSASDTGWSDAPVWTACPFNAAVPGQQLQIAGVQISEASDAEYIVVDIVLDPADPTPLLERYYIDVRDPSAPRWIEHRTPIDIGSARYSSCLGRSSDAFGVDGLYLSGSVDGTAQLVYSPLFNAFDPAVPPLTRRLQLPGQTNPDSIAACRNPDNTSDLYATAKGTLYYFAADNQHDGAEAVAIASSTLLSDVRALFASTAGGRVAVWGLNRSNEVVYVSADHAQASHPSSWTRPITILSGVDAISPYLDRAYSANSFFAHTGTGLVKAVKSPTTSIWSARKITLPPLDLRTAPTAISSYTSRIQVSGPDGMPRANVSVSLSANNVTSVYVNHLYYLVGPDPVQVATDDTGSITVVEAVETLSGTRFTVTLGDQSLTINPMDKPLNKLGQLNSVSKLRSAKITAGDGSTRSLVSASVSEQDLAAVALSNTQLHTAYKSVSRTGYVSHVVSGTPSSHNLTGFADAIMTDLGDLFNWLESGVEHVVDIVRDAATDVWHFVAHIAGEVYHGALDCVEKIAGAVKWVFNAIETAIVEVIHFLEFLFEWTDILATHRVMKNVLRQYGKAAVDGLNDQKAALVSAADELQKEIDRWAGIPDFGPAEGSATAGRTPYVHLSAPASLGLHHYQGNASNAAATYEAPSLGVEVFQDLLRMIEQEGETLAGAYTAIKVDIVDQFSSLTAAQIVRKLAAIVTGTLLQTAEHILVTAIDVFFQLTAGFADMLDATIEIPVLSWLYRELTGDDLSVLDLICLVGAIAAVVTHKAIFGRAPFPSEDPLTGRLISAGSFAEIQSAYSESPHSLMSTHVIAPAADPVLNETRMKIFGQVSGVFAFVGGAVLAVATAFSSIPESPKAAVDTLSVVEGKRVKAIAAGLIAGMANLAFLSPNIATALNLGTLQPSRWFQAMNVSLSSISAAKGIVAAVFAGWDERTLVGKAQKYVFSGCESLLNLVWLVPAVANIVENHDRYDTDYKSLVVESVGNFAANIAGVLALLIEIDKDAESKVALITAQGILTSVSGVFMLLAGSIEEKAQSENQSAEVMPCAIVIGAIPPIA</sequence>